<evidence type="ECO:0000259" key="2">
    <source>
        <dbReference type="Pfam" id="PF00975"/>
    </source>
</evidence>
<protein>
    <submittedName>
        <fullName evidence="3">Thioesterase</fullName>
    </submittedName>
</protein>
<dbReference type="Gene3D" id="3.40.50.1820">
    <property type="entry name" value="alpha/beta hydrolase"/>
    <property type="match status" value="1"/>
</dbReference>
<comment type="similarity">
    <text evidence="1">Belongs to the thioesterase family.</text>
</comment>
<dbReference type="InterPro" id="IPR029058">
    <property type="entry name" value="AB_hydrolase_fold"/>
</dbReference>
<evidence type="ECO:0000256" key="1">
    <source>
        <dbReference type="ARBA" id="ARBA00007169"/>
    </source>
</evidence>
<dbReference type="GO" id="GO:0008610">
    <property type="term" value="P:lipid biosynthetic process"/>
    <property type="evidence" value="ECO:0007669"/>
    <property type="project" value="TreeGrafter"/>
</dbReference>
<dbReference type="PANTHER" id="PTHR11487:SF0">
    <property type="entry name" value="S-ACYL FATTY ACID SYNTHASE THIOESTERASE, MEDIUM CHAIN"/>
    <property type="match status" value="1"/>
</dbReference>
<gene>
    <name evidence="3" type="ORF">HPT30_09465</name>
</gene>
<accession>A0A850ELA8</accession>
<dbReference type="Proteomes" id="UP000564806">
    <property type="component" value="Unassembled WGS sequence"/>
</dbReference>
<dbReference type="Pfam" id="PF00975">
    <property type="entry name" value="Thioesterase"/>
    <property type="match status" value="1"/>
</dbReference>
<reference evidence="3" key="1">
    <citation type="submission" date="2020-06" db="EMBL/GenBank/DDBJ databases">
        <title>Paenibacillus sp. nov., isolated from soil.</title>
        <authorList>
            <person name="Seo Y.L."/>
        </authorList>
    </citation>
    <scope>NUCLEOTIDE SEQUENCE [LARGE SCALE GENOMIC DNA]</scope>
    <source>
        <strain evidence="3">JW14</strain>
    </source>
</reference>
<comment type="caution">
    <text evidence="3">The sequence shown here is derived from an EMBL/GenBank/DDBJ whole genome shotgun (WGS) entry which is preliminary data.</text>
</comment>
<evidence type="ECO:0000313" key="3">
    <source>
        <dbReference type="EMBL" id="NUU60570.1"/>
    </source>
</evidence>
<keyword evidence="4" id="KW-1185">Reference proteome</keyword>
<dbReference type="RefSeq" id="WP_175371152.1">
    <property type="nucleotide sequence ID" value="NZ_JABWCS010000202.1"/>
</dbReference>
<proteinExistence type="inferred from homology"/>
<dbReference type="EMBL" id="JABWCS010000202">
    <property type="protein sequence ID" value="NUU60570.1"/>
    <property type="molecule type" value="Genomic_DNA"/>
</dbReference>
<dbReference type="AlphaFoldDB" id="A0A850ELA8"/>
<dbReference type="SUPFAM" id="SSF53474">
    <property type="entry name" value="alpha/beta-Hydrolases"/>
    <property type="match status" value="1"/>
</dbReference>
<evidence type="ECO:0000313" key="4">
    <source>
        <dbReference type="Proteomes" id="UP000564806"/>
    </source>
</evidence>
<organism evidence="3 4">
    <name type="scientific">Paenibacillus agri</name>
    <dbReference type="NCBI Taxonomy" id="2744309"/>
    <lineage>
        <taxon>Bacteria</taxon>
        <taxon>Bacillati</taxon>
        <taxon>Bacillota</taxon>
        <taxon>Bacilli</taxon>
        <taxon>Bacillales</taxon>
        <taxon>Paenibacillaceae</taxon>
        <taxon>Paenibacillus</taxon>
    </lineage>
</organism>
<dbReference type="PANTHER" id="PTHR11487">
    <property type="entry name" value="THIOESTERASE"/>
    <property type="match status" value="1"/>
</dbReference>
<dbReference type="InterPro" id="IPR001031">
    <property type="entry name" value="Thioesterase"/>
</dbReference>
<sequence length="264" mass="30526">MKCIKLNKVQQPKAKLYLFSHAGGSSLNFQSWRRGIPETSIFDIQAIELPNRIYPFDFNDTTLEEHLQEISSFIHEDADMLPVGLFGQSMGGLMAFEIARTLEAVKDSMVCWVGIANCSPLHLKNNFNAHRRGKHTYSDEKLIQYLISLDYEQGSFFQNPEFRESFLPVVRKDLELLDSYKSKSETAIILANLSIFLGNQDKTLNLNEMSLWRYKTRGEYEMLIYEAGHNLLKGTEQTYLKSDVFRLFSQSFKAYTGNRLQNIY</sequence>
<feature type="domain" description="Thioesterase" evidence="2">
    <location>
        <begin position="15"/>
        <end position="233"/>
    </location>
</feature>
<dbReference type="InterPro" id="IPR012223">
    <property type="entry name" value="TEII"/>
</dbReference>
<name>A0A850ELA8_9BACL</name>